<feature type="region of interest" description="Disordered" evidence="1">
    <location>
        <begin position="25"/>
        <end position="53"/>
    </location>
</feature>
<dbReference type="EMBL" id="CH916366">
    <property type="protein sequence ID" value="EDV97104.1"/>
    <property type="molecule type" value="Genomic_DNA"/>
</dbReference>
<dbReference type="InParanoid" id="B4J2L9"/>
<evidence type="ECO:0000313" key="3">
    <source>
        <dbReference type="Proteomes" id="UP000001070"/>
    </source>
</evidence>
<gene>
    <name evidence="2" type="primary">Dgri\GH16645</name>
    <name evidence="2" type="ORF">Dgri_GH16645</name>
</gene>
<dbReference type="AlphaFoldDB" id="B4J2L9"/>
<evidence type="ECO:0000256" key="1">
    <source>
        <dbReference type="SAM" id="MobiDB-lite"/>
    </source>
</evidence>
<name>B4J2L9_DROGR</name>
<sequence length="112" mass="12502">MAVPQTRTAMNRIETKDLPAVLKIESNLGDGDGDGIRLEQQSNGDDSLNLGSESRFSTDELEQRMRQRLEKLAAYENAQNEVAIDQNVGSKKTLTSDVSEWPDIIENPVKIR</sequence>
<keyword evidence="3" id="KW-1185">Reference proteome</keyword>
<feature type="compositionally biased region" description="Polar residues" evidence="1">
    <location>
        <begin position="39"/>
        <end position="53"/>
    </location>
</feature>
<accession>B4J2L9</accession>
<protein>
    <submittedName>
        <fullName evidence="2">GH16645</fullName>
    </submittedName>
</protein>
<reference evidence="2 3" key="1">
    <citation type="journal article" date="2007" name="Nature">
        <title>Evolution of genes and genomes on the Drosophila phylogeny.</title>
        <authorList>
            <consortium name="Drosophila 12 Genomes Consortium"/>
            <person name="Clark A.G."/>
            <person name="Eisen M.B."/>
            <person name="Smith D.R."/>
            <person name="Bergman C.M."/>
            <person name="Oliver B."/>
            <person name="Markow T.A."/>
            <person name="Kaufman T.C."/>
            <person name="Kellis M."/>
            <person name="Gelbart W."/>
            <person name="Iyer V.N."/>
            <person name="Pollard D.A."/>
            <person name="Sackton T.B."/>
            <person name="Larracuente A.M."/>
            <person name="Singh N.D."/>
            <person name="Abad J.P."/>
            <person name="Abt D.N."/>
            <person name="Adryan B."/>
            <person name="Aguade M."/>
            <person name="Akashi H."/>
            <person name="Anderson W.W."/>
            <person name="Aquadro C.F."/>
            <person name="Ardell D.H."/>
            <person name="Arguello R."/>
            <person name="Artieri C.G."/>
            <person name="Barbash D.A."/>
            <person name="Barker D."/>
            <person name="Barsanti P."/>
            <person name="Batterham P."/>
            <person name="Batzoglou S."/>
            <person name="Begun D."/>
            <person name="Bhutkar A."/>
            <person name="Blanco E."/>
            <person name="Bosak S.A."/>
            <person name="Bradley R.K."/>
            <person name="Brand A.D."/>
            <person name="Brent M.R."/>
            <person name="Brooks A.N."/>
            <person name="Brown R.H."/>
            <person name="Butlin R.K."/>
            <person name="Caggese C."/>
            <person name="Calvi B.R."/>
            <person name="Bernardo de Carvalho A."/>
            <person name="Caspi A."/>
            <person name="Castrezana S."/>
            <person name="Celniker S.E."/>
            <person name="Chang J.L."/>
            <person name="Chapple C."/>
            <person name="Chatterji S."/>
            <person name="Chinwalla A."/>
            <person name="Civetta A."/>
            <person name="Clifton S.W."/>
            <person name="Comeron J.M."/>
            <person name="Costello J.C."/>
            <person name="Coyne J.A."/>
            <person name="Daub J."/>
            <person name="David R.G."/>
            <person name="Delcher A.L."/>
            <person name="Delehaunty K."/>
            <person name="Do C.B."/>
            <person name="Ebling H."/>
            <person name="Edwards K."/>
            <person name="Eickbush T."/>
            <person name="Evans J.D."/>
            <person name="Filipski A."/>
            <person name="Findeiss S."/>
            <person name="Freyhult E."/>
            <person name="Fulton L."/>
            <person name="Fulton R."/>
            <person name="Garcia A.C."/>
            <person name="Gardiner A."/>
            <person name="Garfield D.A."/>
            <person name="Garvin B.E."/>
            <person name="Gibson G."/>
            <person name="Gilbert D."/>
            <person name="Gnerre S."/>
            <person name="Godfrey J."/>
            <person name="Good R."/>
            <person name="Gotea V."/>
            <person name="Gravely B."/>
            <person name="Greenberg A.J."/>
            <person name="Griffiths-Jones S."/>
            <person name="Gross S."/>
            <person name="Guigo R."/>
            <person name="Gustafson E.A."/>
            <person name="Haerty W."/>
            <person name="Hahn M.W."/>
            <person name="Halligan D.L."/>
            <person name="Halpern A.L."/>
            <person name="Halter G.M."/>
            <person name="Han M.V."/>
            <person name="Heger A."/>
            <person name="Hillier L."/>
            <person name="Hinrichs A.S."/>
            <person name="Holmes I."/>
            <person name="Hoskins R.A."/>
            <person name="Hubisz M.J."/>
            <person name="Hultmark D."/>
            <person name="Huntley M.A."/>
            <person name="Jaffe D.B."/>
            <person name="Jagadeeshan S."/>
            <person name="Jeck W.R."/>
            <person name="Johnson J."/>
            <person name="Jones C.D."/>
            <person name="Jordan W.C."/>
            <person name="Karpen G.H."/>
            <person name="Kataoka E."/>
            <person name="Keightley P.D."/>
            <person name="Kheradpour P."/>
            <person name="Kirkness E.F."/>
            <person name="Koerich L.B."/>
            <person name="Kristiansen K."/>
            <person name="Kudrna D."/>
            <person name="Kulathinal R.J."/>
            <person name="Kumar S."/>
            <person name="Kwok R."/>
            <person name="Lander E."/>
            <person name="Langley C.H."/>
            <person name="Lapoint R."/>
            <person name="Lazzaro B.P."/>
            <person name="Lee S.J."/>
            <person name="Levesque L."/>
            <person name="Li R."/>
            <person name="Lin C.F."/>
            <person name="Lin M.F."/>
            <person name="Lindblad-Toh K."/>
            <person name="Llopart A."/>
            <person name="Long M."/>
            <person name="Low L."/>
            <person name="Lozovsky E."/>
            <person name="Lu J."/>
            <person name="Luo M."/>
            <person name="Machado C.A."/>
            <person name="Makalowski W."/>
            <person name="Marzo M."/>
            <person name="Matsuda M."/>
            <person name="Matzkin L."/>
            <person name="McAllister B."/>
            <person name="McBride C.S."/>
            <person name="McKernan B."/>
            <person name="McKernan K."/>
            <person name="Mendez-Lago M."/>
            <person name="Minx P."/>
            <person name="Mollenhauer M.U."/>
            <person name="Montooth K."/>
            <person name="Mount S.M."/>
            <person name="Mu X."/>
            <person name="Myers E."/>
            <person name="Negre B."/>
            <person name="Newfeld S."/>
            <person name="Nielsen R."/>
            <person name="Noor M.A."/>
            <person name="O'Grady P."/>
            <person name="Pachter L."/>
            <person name="Papaceit M."/>
            <person name="Parisi M.J."/>
            <person name="Parisi M."/>
            <person name="Parts L."/>
            <person name="Pedersen J.S."/>
            <person name="Pesole G."/>
            <person name="Phillippy A.M."/>
            <person name="Ponting C.P."/>
            <person name="Pop M."/>
            <person name="Porcelli D."/>
            <person name="Powell J.R."/>
            <person name="Prohaska S."/>
            <person name="Pruitt K."/>
            <person name="Puig M."/>
            <person name="Quesneville H."/>
            <person name="Ram K.R."/>
            <person name="Rand D."/>
            <person name="Rasmussen M.D."/>
            <person name="Reed L.K."/>
            <person name="Reenan R."/>
            <person name="Reily A."/>
            <person name="Remington K.A."/>
            <person name="Rieger T.T."/>
            <person name="Ritchie M.G."/>
            <person name="Robin C."/>
            <person name="Rogers Y.H."/>
            <person name="Rohde C."/>
            <person name="Rozas J."/>
            <person name="Rubenfield M.J."/>
            <person name="Ruiz A."/>
            <person name="Russo S."/>
            <person name="Salzberg S.L."/>
            <person name="Sanchez-Gracia A."/>
            <person name="Saranga D.J."/>
            <person name="Sato H."/>
            <person name="Schaeffer S.W."/>
            <person name="Schatz M.C."/>
            <person name="Schlenke T."/>
            <person name="Schwartz R."/>
            <person name="Segarra C."/>
            <person name="Singh R.S."/>
            <person name="Sirot L."/>
            <person name="Sirota M."/>
            <person name="Sisneros N.B."/>
            <person name="Smith C.D."/>
            <person name="Smith T.F."/>
            <person name="Spieth J."/>
            <person name="Stage D.E."/>
            <person name="Stark A."/>
            <person name="Stephan W."/>
            <person name="Strausberg R.L."/>
            <person name="Strempel S."/>
            <person name="Sturgill D."/>
            <person name="Sutton G."/>
            <person name="Sutton G.G."/>
            <person name="Tao W."/>
            <person name="Teichmann S."/>
            <person name="Tobari Y.N."/>
            <person name="Tomimura Y."/>
            <person name="Tsolas J.M."/>
            <person name="Valente V.L."/>
            <person name="Venter E."/>
            <person name="Venter J.C."/>
            <person name="Vicario S."/>
            <person name="Vieira F.G."/>
            <person name="Vilella A.J."/>
            <person name="Villasante A."/>
            <person name="Walenz B."/>
            <person name="Wang J."/>
            <person name="Wasserman M."/>
            <person name="Watts T."/>
            <person name="Wilson D."/>
            <person name="Wilson R.K."/>
            <person name="Wing R.A."/>
            <person name="Wolfner M.F."/>
            <person name="Wong A."/>
            <person name="Wong G.K."/>
            <person name="Wu C.I."/>
            <person name="Wu G."/>
            <person name="Yamamoto D."/>
            <person name="Yang H.P."/>
            <person name="Yang S.P."/>
            <person name="Yorke J.A."/>
            <person name="Yoshida K."/>
            <person name="Zdobnov E."/>
            <person name="Zhang P."/>
            <person name="Zhang Y."/>
            <person name="Zimin A.V."/>
            <person name="Baldwin J."/>
            <person name="Abdouelleil A."/>
            <person name="Abdulkadir J."/>
            <person name="Abebe A."/>
            <person name="Abera B."/>
            <person name="Abreu J."/>
            <person name="Acer S.C."/>
            <person name="Aftuck L."/>
            <person name="Alexander A."/>
            <person name="An P."/>
            <person name="Anderson E."/>
            <person name="Anderson S."/>
            <person name="Arachi H."/>
            <person name="Azer M."/>
            <person name="Bachantsang P."/>
            <person name="Barry A."/>
            <person name="Bayul T."/>
            <person name="Berlin A."/>
            <person name="Bessette D."/>
            <person name="Bloom T."/>
            <person name="Blye J."/>
            <person name="Boguslavskiy L."/>
            <person name="Bonnet C."/>
            <person name="Boukhgalter B."/>
            <person name="Bourzgui I."/>
            <person name="Brown A."/>
            <person name="Cahill P."/>
            <person name="Channer S."/>
            <person name="Cheshatsang Y."/>
            <person name="Chuda L."/>
            <person name="Citroen M."/>
            <person name="Collymore A."/>
            <person name="Cooke P."/>
            <person name="Costello M."/>
            <person name="D'Aco K."/>
            <person name="Daza R."/>
            <person name="De Haan G."/>
            <person name="DeGray S."/>
            <person name="DeMaso C."/>
            <person name="Dhargay N."/>
            <person name="Dooley K."/>
            <person name="Dooley E."/>
            <person name="Doricent M."/>
            <person name="Dorje P."/>
            <person name="Dorjee K."/>
            <person name="Dupes A."/>
            <person name="Elong R."/>
            <person name="Falk J."/>
            <person name="Farina A."/>
            <person name="Faro S."/>
            <person name="Ferguson D."/>
            <person name="Fisher S."/>
            <person name="Foley C.D."/>
            <person name="Franke A."/>
            <person name="Friedrich D."/>
            <person name="Gadbois L."/>
            <person name="Gearin G."/>
            <person name="Gearin C.R."/>
            <person name="Giannoukos G."/>
            <person name="Goode T."/>
            <person name="Graham J."/>
            <person name="Grandbois E."/>
            <person name="Grewal S."/>
            <person name="Gyaltsen K."/>
            <person name="Hafez N."/>
            <person name="Hagos B."/>
            <person name="Hall J."/>
            <person name="Henson C."/>
            <person name="Hollinger A."/>
            <person name="Honan T."/>
            <person name="Huard M.D."/>
            <person name="Hughes L."/>
            <person name="Hurhula B."/>
            <person name="Husby M.E."/>
            <person name="Kamat A."/>
            <person name="Kanga B."/>
            <person name="Kashin S."/>
            <person name="Khazanovich D."/>
            <person name="Kisner P."/>
            <person name="Lance K."/>
            <person name="Lara M."/>
            <person name="Lee W."/>
            <person name="Lennon N."/>
            <person name="Letendre F."/>
            <person name="LeVine R."/>
            <person name="Lipovsky A."/>
            <person name="Liu X."/>
            <person name="Liu J."/>
            <person name="Liu S."/>
            <person name="Lokyitsang T."/>
            <person name="Lokyitsang Y."/>
            <person name="Lubonja R."/>
            <person name="Lui A."/>
            <person name="MacDonald P."/>
            <person name="Magnisalis V."/>
            <person name="Maru K."/>
            <person name="Matthews C."/>
            <person name="McCusker W."/>
            <person name="McDonough S."/>
            <person name="Mehta T."/>
            <person name="Meldrim J."/>
            <person name="Meneus L."/>
            <person name="Mihai O."/>
            <person name="Mihalev A."/>
            <person name="Mihova T."/>
            <person name="Mittelman R."/>
            <person name="Mlenga V."/>
            <person name="Montmayeur A."/>
            <person name="Mulrain L."/>
            <person name="Navidi A."/>
            <person name="Naylor J."/>
            <person name="Negash T."/>
            <person name="Nguyen T."/>
            <person name="Nguyen N."/>
            <person name="Nicol R."/>
            <person name="Norbu C."/>
            <person name="Norbu N."/>
            <person name="Novod N."/>
            <person name="O'Neill B."/>
            <person name="Osman S."/>
            <person name="Markiewicz E."/>
            <person name="Oyono O.L."/>
            <person name="Patti C."/>
            <person name="Phunkhang P."/>
            <person name="Pierre F."/>
            <person name="Priest M."/>
            <person name="Raghuraman S."/>
            <person name="Rege F."/>
            <person name="Reyes R."/>
            <person name="Rise C."/>
            <person name="Rogov P."/>
            <person name="Ross K."/>
            <person name="Ryan E."/>
            <person name="Settipalli S."/>
            <person name="Shea T."/>
            <person name="Sherpa N."/>
            <person name="Shi L."/>
            <person name="Shih D."/>
            <person name="Sparrow T."/>
            <person name="Spaulding J."/>
            <person name="Stalker J."/>
            <person name="Stange-Thomann N."/>
            <person name="Stavropoulos S."/>
            <person name="Stone C."/>
            <person name="Strader C."/>
            <person name="Tesfaye S."/>
            <person name="Thomson T."/>
            <person name="Thoulutsang Y."/>
            <person name="Thoulutsang D."/>
            <person name="Topham K."/>
            <person name="Topping I."/>
            <person name="Tsamla T."/>
            <person name="Vassiliev H."/>
            <person name="Vo A."/>
            <person name="Wangchuk T."/>
            <person name="Wangdi T."/>
            <person name="Weiand M."/>
            <person name="Wilkinson J."/>
            <person name="Wilson A."/>
            <person name="Yadav S."/>
            <person name="Young G."/>
            <person name="Yu Q."/>
            <person name="Zembek L."/>
            <person name="Zhong D."/>
            <person name="Zimmer A."/>
            <person name="Zwirko Z."/>
            <person name="Jaffe D.B."/>
            <person name="Alvarez P."/>
            <person name="Brockman W."/>
            <person name="Butler J."/>
            <person name="Chin C."/>
            <person name="Gnerre S."/>
            <person name="Grabherr M."/>
            <person name="Kleber M."/>
            <person name="Mauceli E."/>
            <person name="MacCallum I."/>
        </authorList>
    </citation>
    <scope>NUCLEOTIDE SEQUENCE [LARGE SCALE GENOMIC DNA]</scope>
    <source>
        <strain evidence="3">Tucson 15287-2541.00</strain>
    </source>
</reference>
<evidence type="ECO:0000313" key="2">
    <source>
        <dbReference type="EMBL" id="EDV97104.1"/>
    </source>
</evidence>
<proteinExistence type="predicted"/>
<organism evidence="3">
    <name type="scientific">Drosophila grimshawi</name>
    <name type="common">Hawaiian fruit fly</name>
    <name type="synonym">Idiomyia grimshawi</name>
    <dbReference type="NCBI Taxonomy" id="7222"/>
    <lineage>
        <taxon>Eukaryota</taxon>
        <taxon>Metazoa</taxon>
        <taxon>Ecdysozoa</taxon>
        <taxon>Arthropoda</taxon>
        <taxon>Hexapoda</taxon>
        <taxon>Insecta</taxon>
        <taxon>Pterygota</taxon>
        <taxon>Neoptera</taxon>
        <taxon>Endopterygota</taxon>
        <taxon>Diptera</taxon>
        <taxon>Brachycera</taxon>
        <taxon>Muscomorpha</taxon>
        <taxon>Ephydroidea</taxon>
        <taxon>Drosophilidae</taxon>
        <taxon>Drosophila</taxon>
        <taxon>Hawaiian Drosophila</taxon>
    </lineage>
</organism>
<dbReference type="HOGENOM" id="CLU_2148407_0_0_1"/>
<dbReference type="Proteomes" id="UP000001070">
    <property type="component" value="Unassembled WGS sequence"/>
</dbReference>